<name>A0ABQ1IH75_9PROT</name>
<dbReference type="NCBIfam" id="TIGR00738">
    <property type="entry name" value="rrf2_super"/>
    <property type="match status" value="1"/>
</dbReference>
<dbReference type="InterPro" id="IPR030489">
    <property type="entry name" value="TR_Rrf2-type_CS"/>
</dbReference>
<dbReference type="Pfam" id="PF02082">
    <property type="entry name" value="Rrf2"/>
    <property type="match status" value="1"/>
</dbReference>
<dbReference type="RefSeq" id="WP_188577617.1">
    <property type="nucleotide sequence ID" value="NZ_BMDZ01000021.1"/>
</dbReference>
<protein>
    <submittedName>
        <fullName evidence="1">SUF system Fe-S cluster assembly regulator</fullName>
    </submittedName>
</protein>
<proteinExistence type="predicted"/>
<accession>A0ABQ1IH75</accession>
<gene>
    <name evidence="1" type="ORF">GCM10011505_21400</name>
</gene>
<dbReference type="InterPro" id="IPR014290">
    <property type="entry name" value="SUF_FeS_clus_asmbl_reg"/>
</dbReference>
<dbReference type="InterPro" id="IPR036390">
    <property type="entry name" value="WH_DNA-bd_sf"/>
</dbReference>
<sequence length="148" mass="15947">MLKIAKLTDYGIVVLTHIAHAPDRVHRVTELADELNIPAPTVAKLAKTLARDGLLISHRGAHGGYRLARPAAEIRVVDIVESLEGPVAIMECIEHPGACRQESVCQTRGNWIRINRAITRALEGISLADMALDTPVAPEVPILAEAAV</sequence>
<dbReference type="PANTHER" id="PTHR33221">
    <property type="entry name" value="WINGED HELIX-TURN-HELIX TRANSCRIPTIONAL REGULATOR, RRF2 FAMILY"/>
    <property type="match status" value="1"/>
</dbReference>
<dbReference type="PANTHER" id="PTHR33221:SF2">
    <property type="entry name" value="TRANSCRIPTIONAL REGULATOR"/>
    <property type="match status" value="1"/>
</dbReference>
<dbReference type="Proteomes" id="UP000603352">
    <property type="component" value="Unassembled WGS sequence"/>
</dbReference>
<dbReference type="NCBIfam" id="TIGR02944">
    <property type="entry name" value="suf_reg_Xantho"/>
    <property type="match status" value="1"/>
</dbReference>
<dbReference type="Gene3D" id="1.10.10.10">
    <property type="entry name" value="Winged helix-like DNA-binding domain superfamily/Winged helix DNA-binding domain"/>
    <property type="match status" value="1"/>
</dbReference>
<dbReference type="PROSITE" id="PS51197">
    <property type="entry name" value="HTH_RRF2_2"/>
    <property type="match status" value="1"/>
</dbReference>
<dbReference type="InterPro" id="IPR036388">
    <property type="entry name" value="WH-like_DNA-bd_sf"/>
</dbReference>
<organism evidence="1 2">
    <name type="scientific">Tistrella bauzanensis</name>
    <dbReference type="NCBI Taxonomy" id="657419"/>
    <lineage>
        <taxon>Bacteria</taxon>
        <taxon>Pseudomonadati</taxon>
        <taxon>Pseudomonadota</taxon>
        <taxon>Alphaproteobacteria</taxon>
        <taxon>Geminicoccales</taxon>
        <taxon>Geminicoccaceae</taxon>
        <taxon>Tistrella</taxon>
    </lineage>
</organism>
<evidence type="ECO:0000313" key="1">
    <source>
        <dbReference type="EMBL" id="GGB39564.1"/>
    </source>
</evidence>
<dbReference type="InterPro" id="IPR000944">
    <property type="entry name" value="Tscrpt_reg_Rrf2"/>
</dbReference>
<evidence type="ECO:0000313" key="2">
    <source>
        <dbReference type="Proteomes" id="UP000603352"/>
    </source>
</evidence>
<dbReference type="PROSITE" id="PS01332">
    <property type="entry name" value="HTH_RRF2_1"/>
    <property type="match status" value="1"/>
</dbReference>
<reference evidence="2" key="1">
    <citation type="journal article" date="2019" name="Int. J. Syst. Evol. Microbiol.">
        <title>The Global Catalogue of Microorganisms (GCM) 10K type strain sequencing project: providing services to taxonomists for standard genome sequencing and annotation.</title>
        <authorList>
            <consortium name="The Broad Institute Genomics Platform"/>
            <consortium name="The Broad Institute Genome Sequencing Center for Infectious Disease"/>
            <person name="Wu L."/>
            <person name="Ma J."/>
        </authorList>
    </citation>
    <scope>NUCLEOTIDE SEQUENCE [LARGE SCALE GENOMIC DNA]</scope>
    <source>
        <strain evidence="2">CGMCC 1.10188</strain>
    </source>
</reference>
<comment type="caution">
    <text evidence="1">The sequence shown here is derived from an EMBL/GenBank/DDBJ whole genome shotgun (WGS) entry which is preliminary data.</text>
</comment>
<keyword evidence="2" id="KW-1185">Reference proteome</keyword>
<dbReference type="SUPFAM" id="SSF46785">
    <property type="entry name" value="Winged helix' DNA-binding domain"/>
    <property type="match status" value="1"/>
</dbReference>
<dbReference type="EMBL" id="BMDZ01000021">
    <property type="protein sequence ID" value="GGB39564.1"/>
    <property type="molecule type" value="Genomic_DNA"/>
</dbReference>